<comment type="caution">
    <text evidence="1">The sequence shown here is derived from an EMBL/GenBank/DDBJ whole genome shotgun (WGS) entry which is preliminary data.</text>
</comment>
<proteinExistence type="predicted"/>
<evidence type="ECO:0008006" key="3">
    <source>
        <dbReference type="Google" id="ProtNLM"/>
    </source>
</evidence>
<dbReference type="EMBL" id="CAJNNV010003131">
    <property type="protein sequence ID" value="CAE8588430.1"/>
    <property type="molecule type" value="Genomic_DNA"/>
</dbReference>
<organism evidence="1 2">
    <name type="scientific">Polarella glacialis</name>
    <name type="common">Dinoflagellate</name>
    <dbReference type="NCBI Taxonomy" id="89957"/>
    <lineage>
        <taxon>Eukaryota</taxon>
        <taxon>Sar</taxon>
        <taxon>Alveolata</taxon>
        <taxon>Dinophyceae</taxon>
        <taxon>Suessiales</taxon>
        <taxon>Suessiaceae</taxon>
        <taxon>Polarella</taxon>
    </lineage>
</organism>
<gene>
    <name evidence="1" type="ORF">PGLA1383_LOCUS7232</name>
</gene>
<evidence type="ECO:0000313" key="2">
    <source>
        <dbReference type="Proteomes" id="UP000654075"/>
    </source>
</evidence>
<keyword evidence="2" id="KW-1185">Reference proteome</keyword>
<reference evidence="1" key="1">
    <citation type="submission" date="2021-02" db="EMBL/GenBank/DDBJ databases">
        <authorList>
            <person name="Dougan E. K."/>
            <person name="Rhodes N."/>
            <person name="Thang M."/>
            <person name="Chan C."/>
        </authorList>
    </citation>
    <scope>NUCLEOTIDE SEQUENCE</scope>
</reference>
<evidence type="ECO:0000313" key="1">
    <source>
        <dbReference type="EMBL" id="CAE8588430.1"/>
    </source>
</evidence>
<sequence length="475" mass="48555">MGLSRLVFTSTQDNILEALGCSPGSLGHVAGGIDTHTAEQMVAKQCSITLPRIAGNYYVSLLDECGGHTKEYHFHERLSCLYTTAAGSTHSGQVGKMNDGKYLYGKWEDSTANQLPLLDACGGHFGTNPDSATVVYHYHVQEKAPFTLGCFGPVTQSDGTYKLVTVAECRALYSGCGDGDETTVVMPTESKTYDYWCPCWDASGSNAGTAELPVFSSGAITTIPATTPATTTITTAATTTPTPTAATTTAAAAAAAAAATTTTMITTSTTPSPILSPTPSAAAKVTGSMALSVANPAAFAADPVAKQGIKIGLATHLGIPSSYLEVTLTAARRRLVSSAEEEELRRRLAGSVSVDYTITIPAGASVSSESVRTSLVSASSSSSAKASLASAIVSAVNTAATDAGQSTYTVTLETVAEPSPVISVTTTPTPTTTKLNNASSAARTGCTIFPCSAARRRLTAAAALAITAGIFILAA</sequence>
<dbReference type="OrthoDB" id="197925at2759"/>
<dbReference type="AlphaFoldDB" id="A0A813DKL0"/>
<accession>A0A813DKL0</accession>
<dbReference type="Proteomes" id="UP000654075">
    <property type="component" value="Unassembled WGS sequence"/>
</dbReference>
<name>A0A813DKL0_POLGL</name>
<protein>
    <recommendedName>
        <fullName evidence="3">YHYH domain-containing protein</fullName>
    </recommendedName>
</protein>